<dbReference type="EMBL" id="JAVUPU010000006">
    <property type="protein sequence ID" value="MDT9599918.1"/>
    <property type="molecule type" value="Genomic_DNA"/>
</dbReference>
<proteinExistence type="predicted"/>
<evidence type="ECO:0000313" key="1">
    <source>
        <dbReference type="EMBL" id="MDT9599918.1"/>
    </source>
</evidence>
<dbReference type="RefSeq" id="WP_315727014.1">
    <property type="nucleotide sequence ID" value="NZ_JAVUPU010000006.1"/>
</dbReference>
<dbReference type="Proteomes" id="UP001259572">
    <property type="component" value="Unassembled WGS sequence"/>
</dbReference>
<reference evidence="1 2" key="1">
    <citation type="submission" date="2023-05" db="EMBL/GenBank/DDBJ databases">
        <authorList>
            <person name="Guo Y."/>
        </authorList>
    </citation>
    <scope>NUCLEOTIDE SEQUENCE [LARGE SCALE GENOMIC DNA]</scope>
    <source>
        <strain evidence="1 2">GR2756</strain>
    </source>
</reference>
<comment type="caution">
    <text evidence="1">The sequence shown here is derived from an EMBL/GenBank/DDBJ whole genome shotgun (WGS) entry which is preliminary data.</text>
</comment>
<name>A0ABU3Q932_9SPHN</name>
<organism evidence="1 2">
    <name type="scientific">Sphingosinicella rhizophila</name>
    <dbReference type="NCBI Taxonomy" id="3050082"/>
    <lineage>
        <taxon>Bacteria</taxon>
        <taxon>Pseudomonadati</taxon>
        <taxon>Pseudomonadota</taxon>
        <taxon>Alphaproteobacteria</taxon>
        <taxon>Sphingomonadales</taxon>
        <taxon>Sphingosinicellaceae</taxon>
        <taxon>Sphingosinicella</taxon>
    </lineage>
</organism>
<sequence length="52" mass="6013">MQKRRYEVSGVHDLGDLHVFLSDDRERAQGVCDVMREELAEVHLLELSEVSD</sequence>
<gene>
    <name evidence="1" type="ORF">RQX22_13230</name>
</gene>
<accession>A0ABU3Q932</accession>
<protein>
    <submittedName>
        <fullName evidence="1">Uncharacterized protein</fullName>
    </submittedName>
</protein>
<keyword evidence="2" id="KW-1185">Reference proteome</keyword>
<evidence type="ECO:0000313" key="2">
    <source>
        <dbReference type="Proteomes" id="UP001259572"/>
    </source>
</evidence>